<reference evidence="2 3" key="1">
    <citation type="submission" date="2020-08" db="EMBL/GenBank/DDBJ databases">
        <title>Genomic Encyclopedia of Type Strains, Phase IV (KMG-IV): sequencing the most valuable type-strain genomes for metagenomic binning, comparative biology and taxonomic classification.</title>
        <authorList>
            <person name="Goeker M."/>
        </authorList>
    </citation>
    <scope>NUCLEOTIDE SEQUENCE [LARGE SCALE GENOMIC DNA]</scope>
    <source>
        <strain evidence="2 3">DSM 40141</strain>
    </source>
</reference>
<feature type="compositionally biased region" description="Basic and acidic residues" evidence="1">
    <location>
        <begin position="83"/>
        <end position="92"/>
    </location>
</feature>
<evidence type="ECO:0000313" key="2">
    <source>
        <dbReference type="EMBL" id="MBB6439960.1"/>
    </source>
</evidence>
<gene>
    <name evidence="2" type="ORF">HNQ79_006473</name>
</gene>
<comment type="caution">
    <text evidence="2">The sequence shown here is derived from an EMBL/GenBank/DDBJ whole genome shotgun (WGS) entry which is preliminary data.</text>
</comment>
<dbReference type="Proteomes" id="UP000540423">
    <property type="component" value="Unassembled WGS sequence"/>
</dbReference>
<accession>A0A7X0HLL7</accession>
<sequence>MGWSTRPPPCSPPEARRLAEEIIAAGRVGRFSLDTQRALFVGQMRSGKTRALAVTRAQLDAAGIPYEKTDEGHGRVGLRFRKAGPESKEITP</sequence>
<evidence type="ECO:0000256" key="1">
    <source>
        <dbReference type="SAM" id="MobiDB-lite"/>
    </source>
</evidence>
<proteinExistence type="predicted"/>
<dbReference type="EMBL" id="JACHEM010000032">
    <property type="protein sequence ID" value="MBB6439960.1"/>
    <property type="molecule type" value="Genomic_DNA"/>
</dbReference>
<organism evidence="2 3">
    <name type="scientific">Streptomyces candidus</name>
    <dbReference type="NCBI Taxonomy" id="67283"/>
    <lineage>
        <taxon>Bacteria</taxon>
        <taxon>Bacillati</taxon>
        <taxon>Actinomycetota</taxon>
        <taxon>Actinomycetes</taxon>
        <taxon>Kitasatosporales</taxon>
        <taxon>Streptomycetaceae</taxon>
        <taxon>Streptomyces</taxon>
    </lineage>
</organism>
<keyword evidence="3" id="KW-1185">Reference proteome</keyword>
<evidence type="ECO:0000313" key="3">
    <source>
        <dbReference type="Proteomes" id="UP000540423"/>
    </source>
</evidence>
<protein>
    <submittedName>
        <fullName evidence="2">Uncharacterized protein</fullName>
    </submittedName>
</protein>
<dbReference type="RefSeq" id="WP_185036444.1">
    <property type="nucleotide sequence ID" value="NZ_BNBN01000019.1"/>
</dbReference>
<feature type="region of interest" description="Disordered" evidence="1">
    <location>
        <begin position="65"/>
        <end position="92"/>
    </location>
</feature>
<name>A0A7X0HLL7_9ACTN</name>
<dbReference type="AlphaFoldDB" id="A0A7X0HLL7"/>